<dbReference type="Pfam" id="PF04788">
    <property type="entry name" value="DUF620"/>
    <property type="match status" value="1"/>
</dbReference>
<evidence type="ECO:0000313" key="2">
    <source>
        <dbReference type="Proteomes" id="UP000236291"/>
    </source>
</evidence>
<gene>
    <name evidence="1" type="ORF">L195_g027892</name>
</gene>
<reference evidence="1 2" key="1">
    <citation type="journal article" date="2014" name="Am. J. Bot.">
        <title>Genome assembly and annotation for red clover (Trifolium pratense; Fabaceae).</title>
        <authorList>
            <person name="Istvanek J."/>
            <person name="Jaros M."/>
            <person name="Krenek A."/>
            <person name="Repkova J."/>
        </authorList>
    </citation>
    <scope>NUCLEOTIDE SEQUENCE [LARGE SCALE GENOMIC DNA]</scope>
    <source>
        <strain evidence="2">cv. Tatra</strain>
        <tissue evidence="1">Young leaves</tissue>
    </source>
</reference>
<evidence type="ECO:0000313" key="1">
    <source>
        <dbReference type="EMBL" id="PNX72004.1"/>
    </source>
</evidence>
<accession>A0A2K3L0D7</accession>
<dbReference type="Proteomes" id="UP000236291">
    <property type="component" value="Unassembled WGS sequence"/>
</dbReference>
<dbReference type="STRING" id="57577.A0A2K3L0D7"/>
<dbReference type="InterPro" id="IPR006873">
    <property type="entry name" value="DUF620"/>
</dbReference>
<dbReference type="ExpressionAtlas" id="A0A2K3L0D7">
    <property type="expression patterns" value="baseline"/>
</dbReference>
<dbReference type="AlphaFoldDB" id="A0A2K3L0D7"/>
<organism evidence="1 2">
    <name type="scientific">Trifolium pratense</name>
    <name type="common">Red clover</name>
    <dbReference type="NCBI Taxonomy" id="57577"/>
    <lineage>
        <taxon>Eukaryota</taxon>
        <taxon>Viridiplantae</taxon>
        <taxon>Streptophyta</taxon>
        <taxon>Embryophyta</taxon>
        <taxon>Tracheophyta</taxon>
        <taxon>Spermatophyta</taxon>
        <taxon>Magnoliopsida</taxon>
        <taxon>eudicotyledons</taxon>
        <taxon>Gunneridae</taxon>
        <taxon>Pentapetalae</taxon>
        <taxon>rosids</taxon>
        <taxon>fabids</taxon>
        <taxon>Fabales</taxon>
        <taxon>Fabaceae</taxon>
        <taxon>Papilionoideae</taxon>
        <taxon>50 kb inversion clade</taxon>
        <taxon>NPAAA clade</taxon>
        <taxon>Hologalegina</taxon>
        <taxon>IRL clade</taxon>
        <taxon>Trifolieae</taxon>
        <taxon>Trifolium</taxon>
    </lineage>
</organism>
<comment type="caution">
    <text evidence="1">The sequence shown here is derived from an EMBL/GenBank/DDBJ whole genome shotgun (WGS) entry which is preliminary data.</text>
</comment>
<name>A0A2K3L0D7_TRIPR</name>
<sequence length="82" mass="9359">MSHTKTRMEEAWTIEELAFNVPGLSIYCFIHPSELRFASISEASELSAFHKVRYAAEQPQGLPAVIAELTRWATQNMELTFK</sequence>
<proteinExistence type="predicted"/>
<dbReference type="EMBL" id="ASHM01024078">
    <property type="protein sequence ID" value="PNX72004.1"/>
    <property type="molecule type" value="Genomic_DNA"/>
</dbReference>
<protein>
    <submittedName>
        <fullName evidence="1">Uncharacterized protein</fullName>
    </submittedName>
</protein>
<reference evidence="1 2" key="2">
    <citation type="journal article" date="2017" name="Front. Plant Sci.">
        <title>Gene Classification and Mining of Molecular Markers Useful in Red Clover (Trifolium pratense) Breeding.</title>
        <authorList>
            <person name="Istvanek J."/>
            <person name="Dluhosova J."/>
            <person name="Dluhos P."/>
            <person name="Patkova L."/>
            <person name="Nedelnik J."/>
            <person name="Repkova J."/>
        </authorList>
    </citation>
    <scope>NUCLEOTIDE SEQUENCE [LARGE SCALE GENOMIC DNA]</scope>
    <source>
        <strain evidence="2">cv. Tatra</strain>
        <tissue evidence="1">Young leaves</tissue>
    </source>
</reference>